<comment type="catalytic activity">
    <reaction evidence="1">
        <text>ATP + protein L-histidine = ADP + protein N-phospho-L-histidine.</text>
        <dbReference type="EC" id="2.7.13.3"/>
    </reaction>
</comment>
<dbReference type="Pfam" id="PF00512">
    <property type="entry name" value="HisKA"/>
    <property type="match status" value="1"/>
</dbReference>
<dbReference type="Gene3D" id="1.10.10.60">
    <property type="entry name" value="Homeodomain-like"/>
    <property type="match status" value="1"/>
</dbReference>
<dbReference type="Gene3D" id="3.40.50.2300">
    <property type="match status" value="1"/>
</dbReference>
<dbReference type="InterPro" id="IPR003594">
    <property type="entry name" value="HATPase_dom"/>
</dbReference>
<dbReference type="Gene3D" id="1.10.287.130">
    <property type="match status" value="1"/>
</dbReference>
<dbReference type="InterPro" id="IPR036890">
    <property type="entry name" value="HATPase_C_sf"/>
</dbReference>
<evidence type="ECO:0000256" key="5">
    <source>
        <dbReference type="ARBA" id="ARBA00022741"/>
    </source>
</evidence>
<dbReference type="PROSITE" id="PS01124">
    <property type="entry name" value="HTH_ARAC_FAMILY_2"/>
    <property type="match status" value="1"/>
</dbReference>
<evidence type="ECO:0000313" key="18">
    <source>
        <dbReference type="Proteomes" id="UP000005475"/>
    </source>
</evidence>
<keyword evidence="8" id="KW-0902">Two-component regulatory system</keyword>
<feature type="modified residue" description="4-aspartylphosphate" evidence="11">
    <location>
        <position position="1126"/>
    </location>
</feature>
<comment type="caution">
    <text evidence="17">The sequence shown here is derived from an EMBL/GenBank/DDBJ whole genome shotgun (WGS) entry which is preliminary data.</text>
</comment>
<dbReference type="InterPro" id="IPR009057">
    <property type="entry name" value="Homeodomain-like_sf"/>
</dbReference>
<evidence type="ECO:0000313" key="17">
    <source>
        <dbReference type="EMBL" id="EDO13868.1"/>
    </source>
</evidence>
<feature type="domain" description="Response regulatory" evidence="16">
    <location>
        <begin position="1078"/>
        <end position="1193"/>
    </location>
</feature>
<protein>
    <recommendedName>
        <fullName evidence="2">histidine kinase</fullName>
        <ecNumber evidence="2">2.7.13.3</ecNumber>
    </recommendedName>
</protein>
<keyword evidence="7" id="KW-0067">ATP-binding</keyword>
<evidence type="ECO:0000256" key="9">
    <source>
        <dbReference type="ARBA" id="ARBA00023015"/>
    </source>
</evidence>
<dbReference type="GeneID" id="29453634"/>
<dbReference type="EC" id="2.7.13.3" evidence="2"/>
<dbReference type="InterPro" id="IPR004358">
    <property type="entry name" value="Sig_transdc_His_kin-like_C"/>
</dbReference>
<dbReference type="GO" id="GO:0005524">
    <property type="term" value="F:ATP binding"/>
    <property type="evidence" value="ECO:0007669"/>
    <property type="project" value="UniProtKB-KW"/>
</dbReference>
<dbReference type="SMART" id="SM00342">
    <property type="entry name" value="HTH_ARAC"/>
    <property type="match status" value="1"/>
</dbReference>
<evidence type="ECO:0000259" key="14">
    <source>
        <dbReference type="PROSITE" id="PS01124"/>
    </source>
</evidence>
<feature type="domain" description="HTH araC/xylS-type" evidence="14">
    <location>
        <begin position="1227"/>
        <end position="1326"/>
    </location>
</feature>
<keyword evidence="13" id="KW-0812">Transmembrane</keyword>
<dbReference type="Pfam" id="PF00072">
    <property type="entry name" value="Response_reg"/>
    <property type="match status" value="1"/>
</dbReference>
<evidence type="ECO:0000256" key="2">
    <source>
        <dbReference type="ARBA" id="ARBA00012438"/>
    </source>
</evidence>
<evidence type="ECO:0000256" key="3">
    <source>
        <dbReference type="ARBA" id="ARBA00022553"/>
    </source>
</evidence>
<dbReference type="InterPro" id="IPR003661">
    <property type="entry name" value="HisK_dim/P_dom"/>
</dbReference>
<evidence type="ECO:0000256" key="10">
    <source>
        <dbReference type="ARBA" id="ARBA00023163"/>
    </source>
</evidence>
<dbReference type="InterPro" id="IPR036097">
    <property type="entry name" value="HisK_dim/P_sf"/>
</dbReference>
<dbReference type="InterPro" id="IPR011006">
    <property type="entry name" value="CheY-like_superfamily"/>
</dbReference>
<dbReference type="EMBL" id="AAXF02000033">
    <property type="protein sequence ID" value="EDO13868.1"/>
    <property type="molecule type" value="Genomic_DNA"/>
</dbReference>
<dbReference type="Pfam" id="PF07494">
    <property type="entry name" value="Reg_prop"/>
    <property type="match status" value="4"/>
</dbReference>
<dbReference type="SUPFAM" id="SSF47384">
    <property type="entry name" value="Homodimeric domain of signal transducing histidine kinase"/>
    <property type="match status" value="1"/>
</dbReference>
<dbReference type="SUPFAM" id="SSF55874">
    <property type="entry name" value="ATPase domain of HSP90 chaperone/DNA topoisomerase II/histidine kinase"/>
    <property type="match status" value="1"/>
</dbReference>
<dbReference type="CDD" id="cd00082">
    <property type="entry name" value="HisKA"/>
    <property type="match status" value="1"/>
</dbReference>
<dbReference type="SMART" id="SM00448">
    <property type="entry name" value="REC"/>
    <property type="match status" value="1"/>
</dbReference>
<evidence type="ECO:0000256" key="13">
    <source>
        <dbReference type="SAM" id="Phobius"/>
    </source>
</evidence>
<dbReference type="Proteomes" id="UP000005475">
    <property type="component" value="Unassembled WGS sequence"/>
</dbReference>
<accession>A0AAN3ACE3</accession>
<evidence type="ECO:0000256" key="1">
    <source>
        <dbReference type="ARBA" id="ARBA00000085"/>
    </source>
</evidence>
<dbReference type="SMART" id="SM00388">
    <property type="entry name" value="HisKA"/>
    <property type="match status" value="1"/>
</dbReference>
<dbReference type="SUPFAM" id="SSF63829">
    <property type="entry name" value="Calcium-dependent phosphotriesterase"/>
    <property type="match status" value="1"/>
</dbReference>
<dbReference type="GO" id="GO:0043565">
    <property type="term" value="F:sequence-specific DNA binding"/>
    <property type="evidence" value="ECO:0007669"/>
    <property type="project" value="InterPro"/>
</dbReference>
<dbReference type="Pfam" id="PF02518">
    <property type="entry name" value="HATPase_c"/>
    <property type="match status" value="1"/>
</dbReference>
<keyword evidence="10" id="KW-0804">Transcription</keyword>
<dbReference type="GO" id="GO:0000155">
    <property type="term" value="F:phosphorelay sensor kinase activity"/>
    <property type="evidence" value="ECO:0007669"/>
    <property type="project" value="InterPro"/>
</dbReference>
<feature type="compositionally biased region" description="Polar residues" evidence="12">
    <location>
        <begin position="1045"/>
        <end position="1059"/>
    </location>
</feature>
<gene>
    <name evidence="17" type="ORF">BACOVA_00493</name>
</gene>
<dbReference type="PANTHER" id="PTHR43547:SF2">
    <property type="entry name" value="HYBRID SIGNAL TRANSDUCTION HISTIDINE KINASE C"/>
    <property type="match status" value="1"/>
</dbReference>
<evidence type="ECO:0000256" key="12">
    <source>
        <dbReference type="SAM" id="MobiDB-lite"/>
    </source>
</evidence>
<keyword evidence="6 17" id="KW-0418">Kinase</keyword>
<dbReference type="PRINTS" id="PR00344">
    <property type="entry name" value="BCTRLSENSOR"/>
</dbReference>
<dbReference type="Gene3D" id="2.60.40.10">
    <property type="entry name" value="Immunoglobulins"/>
    <property type="match status" value="1"/>
</dbReference>
<dbReference type="InterPro" id="IPR001789">
    <property type="entry name" value="Sig_transdc_resp-reg_receiver"/>
</dbReference>
<dbReference type="InterPro" id="IPR005467">
    <property type="entry name" value="His_kinase_dom"/>
</dbReference>
<keyword evidence="13" id="KW-1133">Transmembrane helix</keyword>
<keyword evidence="5" id="KW-0547">Nucleotide-binding</keyword>
<proteinExistence type="predicted"/>
<evidence type="ECO:0000256" key="4">
    <source>
        <dbReference type="ARBA" id="ARBA00022679"/>
    </source>
</evidence>
<dbReference type="GO" id="GO:0003700">
    <property type="term" value="F:DNA-binding transcription factor activity"/>
    <property type="evidence" value="ECO:0007669"/>
    <property type="project" value="InterPro"/>
</dbReference>
<keyword evidence="9" id="KW-0805">Transcription regulation</keyword>
<dbReference type="InterPro" id="IPR011047">
    <property type="entry name" value="Quinoprotein_ADH-like_sf"/>
</dbReference>
<dbReference type="Gene3D" id="3.30.565.10">
    <property type="entry name" value="Histidine kinase-like ATPase, C-terminal domain"/>
    <property type="match status" value="1"/>
</dbReference>
<dbReference type="SUPFAM" id="SSF46689">
    <property type="entry name" value="Homeodomain-like"/>
    <property type="match status" value="1"/>
</dbReference>
<dbReference type="InterPro" id="IPR018060">
    <property type="entry name" value="HTH_AraC"/>
</dbReference>
<dbReference type="InterPro" id="IPR013783">
    <property type="entry name" value="Ig-like_fold"/>
</dbReference>
<organism evidence="17 18">
    <name type="scientific">Bacteroides ovatus (strain ATCC 8483 / DSM 1896 / JCM 5824 / BCRC 10623 / CCUG 4943 / NCTC 11153)</name>
    <dbReference type="NCBI Taxonomy" id="411476"/>
    <lineage>
        <taxon>Bacteria</taxon>
        <taxon>Pseudomonadati</taxon>
        <taxon>Bacteroidota</taxon>
        <taxon>Bacteroidia</taxon>
        <taxon>Bacteroidales</taxon>
        <taxon>Bacteroidaceae</taxon>
        <taxon>Bacteroides</taxon>
    </lineage>
</organism>
<dbReference type="PROSITE" id="PS50109">
    <property type="entry name" value="HIS_KIN"/>
    <property type="match status" value="1"/>
</dbReference>
<evidence type="ECO:0000259" key="15">
    <source>
        <dbReference type="PROSITE" id="PS50109"/>
    </source>
</evidence>
<keyword evidence="13" id="KW-0472">Membrane</keyword>
<dbReference type="SUPFAM" id="SSF52172">
    <property type="entry name" value="CheY-like"/>
    <property type="match status" value="1"/>
</dbReference>
<dbReference type="PANTHER" id="PTHR43547">
    <property type="entry name" value="TWO-COMPONENT HISTIDINE KINASE"/>
    <property type="match status" value="1"/>
</dbReference>
<reference evidence="17 18" key="1">
    <citation type="submission" date="2007-03" db="EMBL/GenBank/DDBJ databases">
        <authorList>
            <person name="Fulton L."/>
            <person name="Clifton S."/>
            <person name="Fulton B."/>
            <person name="Xu J."/>
            <person name="Minx P."/>
            <person name="Pepin K.H."/>
            <person name="Johnson M."/>
            <person name="Thiruvilangam P."/>
            <person name="Bhonagiri V."/>
            <person name="Nash W.E."/>
            <person name="Mardis E.R."/>
            <person name="Wilson R.K."/>
        </authorList>
    </citation>
    <scope>NUCLEOTIDE SEQUENCE [LARGE SCALE GENOMIC DNA]</scope>
    <source>
        <strain evidence="18">ATCC 8483 / DSM 1896 / JCM 5824 / BCRC 10623 / CCUG 4943 / NCTC 11153</strain>
    </source>
</reference>
<dbReference type="InterPro" id="IPR015943">
    <property type="entry name" value="WD40/YVTN_repeat-like_dom_sf"/>
</dbReference>
<dbReference type="PROSITE" id="PS50110">
    <property type="entry name" value="RESPONSE_REGULATORY"/>
    <property type="match status" value="1"/>
</dbReference>
<evidence type="ECO:0000256" key="6">
    <source>
        <dbReference type="ARBA" id="ARBA00022777"/>
    </source>
</evidence>
<dbReference type="FunFam" id="3.30.565.10:FF:000037">
    <property type="entry name" value="Hybrid sensor histidine kinase/response regulator"/>
    <property type="match status" value="1"/>
</dbReference>
<dbReference type="SUPFAM" id="SSF50998">
    <property type="entry name" value="Quinoprotein alcohol dehydrogenase-like"/>
    <property type="match status" value="2"/>
</dbReference>
<dbReference type="SMART" id="SM00387">
    <property type="entry name" value="HATPase_c"/>
    <property type="match status" value="1"/>
</dbReference>
<name>A0AAN3ACE3_BACO1</name>
<sequence length="1333" mass="152564">MKKNILLFIVLFLGFCNNTLYAQLARLYTTESELSSSLITQICQDHEGMIWIATENGLNKFDGNKMTSYFHHRGDAHSLSNNFVNTLFVDSQGHLFVGTHAGVQMYLPQTDNFTPTTINKETGKPFDQNVTAIVELPDGKLLASGYQIVQLHIEGDQLYETIYQNLENIKGIGRMRSACDGTIWFTQRYKGINHFNPANKNNVQTYFCENNSSIVSTNLCCNSQGTAFFGTQQHGLYTFNTKAQQVICLTPNFTHPIHTIYPNNDEEIYIGTDGFGLKCYNTRTQKISSISLEYPFLNPEKLKIHAIFRDKNGSLWLGIYQKGVLMVPRQEQKFNYIGSKSYEKNLIGNNAISALAQDEQGNYWIGTDNDGIYQLNNKRRTVNHLVPGNNSNVPNIIPSLYRSSTNQIWYGSLGQGMGWIDPRTSQCHPLRSTQYPDLHYLDVYDFAEDRHQKLWIGTLGKGLFCYNLKTGDLQHDSLVSQQTNVWINCLHYASATDTLYIGTYNGAYAVHALTQKITVIFLQSIVNAMTTDHKGDLWMGTNDGLFRRAQGQTKLDTITINDAPNGMIIYSIREDNNNQLWMGTNQGLICLNTLTLKADYYYAADGLQGNEFCRNSSLIDQQKQLWFGGINGITYFNPDNIMHSRKDFNIALSNFYIYNQPISSHDYRIKHKENNFTFELTALDFAIPRKHITYQYSLNGNRWISMMKGAYKISFNNLPAQRYHLRIRAQYYDVESNELNFNIIVLPPWWRSWWAWTIYILIGFIVVGIILWLGYKRYQSKLEIKRYIQEEKEKEAKLQFLINISHEIRTPMSLIISPLQKLIENDEDTSLRKRNYSLMYRNAHRILNLVNQLLDVRKIEKGQMHLLFKQTEMVSFIEDVCENFIQLSTRKNIKLRFVHSDIEQLKLWIDPSNFDKIIFNLLSNAFKFTPEGGEVVIELTQTTQSAQIVVRDTGKGLIEADKEKIFDRFFQSKQDSNGAAIGTGIGLNLTRSLVELHHGTIQADNNGEHQPGCHFTITLPLESSHLAEEDMITEKRPENVESEVISDQTNERLASTSETSYSNEAKEVVRIKSKTKYHVLIVEDDEEINEYLCRELAEDFHLTSCGNGKEAIELLHKQSFNLVVSDIMMPEMDGISLCKHIKQHLQFNHIPIILLTAKTRETDNITGLAVGADAYITKPFSLNILRSTILSLIQNRLALKNSFSGTQEIGNKVESPTLQSPDEKLMERIIKVVNDNLSNTEISVKQIADEIGISTVHLNRKLKELTNQTSSRFIRNIRLQAAARLLAEKKHSIAEVSDLTGFSDPNYFSKSFKELYGMYPTAYMKENNPTETD</sequence>
<evidence type="ECO:0000256" key="11">
    <source>
        <dbReference type="PROSITE-ProRule" id="PRU00169"/>
    </source>
</evidence>
<dbReference type="InterPro" id="IPR011110">
    <property type="entry name" value="Reg_prop"/>
</dbReference>
<evidence type="ECO:0000259" key="16">
    <source>
        <dbReference type="PROSITE" id="PS50110"/>
    </source>
</evidence>
<dbReference type="RefSeq" id="WP_004297810.1">
    <property type="nucleotide sequence ID" value="NZ_DS264574.1"/>
</dbReference>
<dbReference type="Gene3D" id="2.130.10.10">
    <property type="entry name" value="YVTN repeat-like/Quinoprotein amine dehydrogenase"/>
    <property type="match status" value="2"/>
</dbReference>
<keyword evidence="4" id="KW-0808">Transferase</keyword>
<keyword evidence="3 11" id="KW-0597">Phosphoprotein</keyword>
<dbReference type="CDD" id="cd17574">
    <property type="entry name" value="REC_OmpR"/>
    <property type="match status" value="1"/>
</dbReference>
<feature type="domain" description="Histidine kinase" evidence="15">
    <location>
        <begin position="803"/>
        <end position="1023"/>
    </location>
</feature>
<feature type="region of interest" description="Disordered" evidence="12">
    <location>
        <begin position="1040"/>
        <end position="1059"/>
    </location>
</feature>
<evidence type="ECO:0000256" key="8">
    <source>
        <dbReference type="ARBA" id="ARBA00023012"/>
    </source>
</evidence>
<dbReference type="Pfam" id="PF12833">
    <property type="entry name" value="HTH_18"/>
    <property type="match status" value="1"/>
</dbReference>
<feature type="transmembrane region" description="Helical" evidence="13">
    <location>
        <begin position="753"/>
        <end position="775"/>
    </location>
</feature>
<reference evidence="18" key="2">
    <citation type="submission" date="2007-04" db="EMBL/GenBank/DDBJ databases">
        <title>Draft genome sequence of Bacteroides ovatus (ATCC 8483).</title>
        <authorList>
            <person name="Sudarsanam P."/>
            <person name="Ley R."/>
            <person name="Guruge J."/>
            <person name="Turnbaugh P.J."/>
            <person name="Mahowald M."/>
            <person name="Liep D."/>
            <person name="Gordon J."/>
        </authorList>
    </citation>
    <scope>NUCLEOTIDE SEQUENCE [LARGE SCALE GENOMIC DNA]</scope>
    <source>
        <strain evidence="18">ATCC 8483 / DSM 1896 / JCM 5824 / BCRC 10623 / CCUG 4943 / NCTC 11153</strain>
    </source>
</reference>
<evidence type="ECO:0000256" key="7">
    <source>
        <dbReference type="ARBA" id="ARBA00022840"/>
    </source>
</evidence>